<evidence type="ECO:0000256" key="1">
    <source>
        <dbReference type="SAM" id="MobiDB-lite"/>
    </source>
</evidence>
<dbReference type="EMBL" id="BSYO01000025">
    <property type="protein sequence ID" value="GMH22649.1"/>
    <property type="molecule type" value="Genomic_DNA"/>
</dbReference>
<keyword evidence="3" id="KW-1185">Reference proteome</keyword>
<evidence type="ECO:0000313" key="3">
    <source>
        <dbReference type="Proteomes" id="UP001279734"/>
    </source>
</evidence>
<protein>
    <submittedName>
        <fullName evidence="2">Uncharacterized protein</fullName>
    </submittedName>
</protein>
<sequence length="167" mass="17389">MVSAQLTPIKLALISSPPPPQISGPPCLTFAVLSPFSSLSSTPSQQNPSVSLPSLSMLKEFFPSSSGDAVDRPGSQSSKDEFPGVRSPSGPSQPSSVASKGGMRPDAHGCRQYQPEVDSENASSPIACERNPILNCCGQSIGQIDNVVSTLDYLSSEHCASLREGAL</sequence>
<dbReference type="AlphaFoldDB" id="A0AAD3Y030"/>
<name>A0AAD3Y030_NEPGR</name>
<gene>
    <name evidence="2" type="ORF">Nepgr_024492</name>
</gene>
<organism evidence="2 3">
    <name type="scientific">Nepenthes gracilis</name>
    <name type="common">Slender pitcher plant</name>
    <dbReference type="NCBI Taxonomy" id="150966"/>
    <lineage>
        <taxon>Eukaryota</taxon>
        <taxon>Viridiplantae</taxon>
        <taxon>Streptophyta</taxon>
        <taxon>Embryophyta</taxon>
        <taxon>Tracheophyta</taxon>
        <taxon>Spermatophyta</taxon>
        <taxon>Magnoliopsida</taxon>
        <taxon>eudicotyledons</taxon>
        <taxon>Gunneridae</taxon>
        <taxon>Pentapetalae</taxon>
        <taxon>Caryophyllales</taxon>
        <taxon>Nepenthaceae</taxon>
        <taxon>Nepenthes</taxon>
    </lineage>
</organism>
<proteinExistence type="predicted"/>
<comment type="caution">
    <text evidence="2">The sequence shown here is derived from an EMBL/GenBank/DDBJ whole genome shotgun (WGS) entry which is preliminary data.</text>
</comment>
<evidence type="ECO:0000313" key="2">
    <source>
        <dbReference type="EMBL" id="GMH22649.1"/>
    </source>
</evidence>
<feature type="compositionally biased region" description="Polar residues" evidence="1">
    <location>
        <begin position="89"/>
        <end position="98"/>
    </location>
</feature>
<reference evidence="2" key="1">
    <citation type="submission" date="2023-05" db="EMBL/GenBank/DDBJ databases">
        <title>Nepenthes gracilis genome sequencing.</title>
        <authorList>
            <person name="Fukushima K."/>
        </authorList>
    </citation>
    <scope>NUCLEOTIDE SEQUENCE</scope>
    <source>
        <strain evidence="2">SING2019-196</strain>
    </source>
</reference>
<feature type="region of interest" description="Disordered" evidence="1">
    <location>
        <begin position="63"/>
        <end position="124"/>
    </location>
</feature>
<dbReference type="Proteomes" id="UP001279734">
    <property type="component" value="Unassembled WGS sequence"/>
</dbReference>
<accession>A0AAD3Y030</accession>